<organism evidence="1 2">
    <name type="scientific">Strigomonas culicis</name>
    <dbReference type="NCBI Taxonomy" id="28005"/>
    <lineage>
        <taxon>Eukaryota</taxon>
        <taxon>Discoba</taxon>
        <taxon>Euglenozoa</taxon>
        <taxon>Kinetoplastea</taxon>
        <taxon>Metakinetoplastina</taxon>
        <taxon>Trypanosomatida</taxon>
        <taxon>Trypanosomatidae</taxon>
        <taxon>Strigomonadinae</taxon>
        <taxon>Strigomonas</taxon>
    </lineage>
</organism>
<protein>
    <recommendedName>
        <fullName evidence="3">AB hydrolase-1 domain-containing protein</fullName>
    </recommendedName>
</protein>
<gene>
    <name evidence="1" type="ORF">STCU_07510</name>
</gene>
<reference evidence="1 2" key="1">
    <citation type="journal article" date="2013" name="PLoS ONE">
        <title>Predicting the Proteins of Angomonas deanei, Strigomonas culicis and Their Respective Endosymbionts Reveals New Aspects of the Trypanosomatidae Family.</title>
        <authorList>
            <person name="Motta M.C."/>
            <person name="Martins A.C."/>
            <person name="de Souza S.S."/>
            <person name="Catta-Preta C.M."/>
            <person name="Silva R."/>
            <person name="Klein C.C."/>
            <person name="de Almeida L.G."/>
            <person name="de Lima Cunha O."/>
            <person name="Ciapina L.P."/>
            <person name="Brocchi M."/>
            <person name="Colabardini A.C."/>
            <person name="de Araujo Lima B."/>
            <person name="Machado C.R."/>
            <person name="de Almeida Soares C.M."/>
            <person name="Probst C.M."/>
            <person name="de Menezes C.B."/>
            <person name="Thompson C.E."/>
            <person name="Bartholomeu D.C."/>
            <person name="Gradia D.F."/>
            <person name="Pavoni D.P."/>
            <person name="Grisard E.C."/>
            <person name="Fantinatti-Garboggini F."/>
            <person name="Marchini F.K."/>
            <person name="Rodrigues-Luiz G.F."/>
            <person name="Wagner G."/>
            <person name="Goldman G.H."/>
            <person name="Fietto J.L."/>
            <person name="Elias M.C."/>
            <person name="Goldman M.H."/>
            <person name="Sagot M.F."/>
            <person name="Pereira M."/>
            <person name="Stoco P.H."/>
            <person name="de Mendonca-Neto R.P."/>
            <person name="Teixeira S.M."/>
            <person name="Maciel T.E."/>
            <person name="de Oliveira Mendes T.A."/>
            <person name="Urmenyi T.P."/>
            <person name="de Souza W."/>
            <person name="Schenkman S."/>
            <person name="de Vasconcelos A.T."/>
        </authorList>
    </citation>
    <scope>NUCLEOTIDE SEQUENCE [LARGE SCALE GENOMIC DNA]</scope>
</reference>
<evidence type="ECO:0008006" key="3">
    <source>
        <dbReference type="Google" id="ProtNLM"/>
    </source>
</evidence>
<comment type="caution">
    <text evidence="1">The sequence shown here is derived from an EMBL/GenBank/DDBJ whole genome shotgun (WGS) entry which is preliminary data.</text>
</comment>
<dbReference type="PANTHER" id="PTHR43194">
    <property type="entry name" value="HYDROLASE ALPHA/BETA FOLD FAMILY"/>
    <property type="match status" value="1"/>
</dbReference>
<dbReference type="PANTHER" id="PTHR43194:SF2">
    <property type="entry name" value="PEROXISOMAL MEMBRANE PROTEIN LPX1"/>
    <property type="match status" value="1"/>
</dbReference>
<keyword evidence="2" id="KW-1185">Reference proteome</keyword>
<dbReference type="AlphaFoldDB" id="S9VKJ6"/>
<sequence length="233" mass="25762">MRAVNELFAFAETQPIEEVLFDDPARRRQQRSANVASRIPALGRIRAAVIVDITPHRPSLHEAAGQGAPSTYETLAQMTRVDLAAIQSYEDMHRELQRVGMADRGMRDFVSTNIQFAEGAGGRRTASWKCNLDVLFGQFGAFMPSIVDWFPPAAAADGGAALAPVPPPEPCTLPVLFVFGERSPHNDAANRARLATYFTQLEQVEVKGAGHFVHYEKTKEFVEAVAPFMNRYM</sequence>
<dbReference type="InterPro" id="IPR029058">
    <property type="entry name" value="AB_hydrolase_fold"/>
</dbReference>
<dbReference type="EMBL" id="ATMH01007510">
    <property type="protein sequence ID" value="EPY23730.1"/>
    <property type="molecule type" value="Genomic_DNA"/>
</dbReference>
<evidence type="ECO:0000313" key="1">
    <source>
        <dbReference type="EMBL" id="EPY23730.1"/>
    </source>
</evidence>
<evidence type="ECO:0000313" key="2">
    <source>
        <dbReference type="Proteomes" id="UP000015354"/>
    </source>
</evidence>
<proteinExistence type="predicted"/>
<dbReference type="Proteomes" id="UP000015354">
    <property type="component" value="Unassembled WGS sequence"/>
</dbReference>
<name>S9VKJ6_9TRYP</name>
<dbReference type="InterPro" id="IPR050228">
    <property type="entry name" value="Carboxylesterase_BioH"/>
</dbReference>
<dbReference type="Gene3D" id="3.40.50.1820">
    <property type="entry name" value="alpha/beta hydrolase"/>
    <property type="match status" value="1"/>
</dbReference>
<dbReference type="OrthoDB" id="8119704at2759"/>
<dbReference type="SUPFAM" id="SSF53474">
    <property type="entry name" value="alpha/beta-Hydrolases"/>
    <property type="match status" value="1"/>
</dbReference>
<accession>S9VKJ6</accession>